<dbReference type="EMBL" id="CCKQ01000497">
    <property type="protein sequence ID" value="CDW71573.1"/>
    <property type="molecule type" value="Genomic_DNA"/>
</dbReference>
<dbReference type="OrthoDB" id="302269at2759"/>
<evidence type="ECO:0000256" key="3">
    <source>
        <dbReference type="ARBA" id="ARBA00022679"/>
    </source>
</evidence>
<evidence type="ECO:0000259" key="13">
    <source>
        <dbReference type="PROSITE" id="PS50011"/>
    </source>
</evidence>
<evidence type="ECO:0000256" key="6">
    <source>
        <dbReference type="ARBA" id="ARBA00022840"/>
    </source>
</evidence>
<evidence type="ECO:0000256" key="1">
    <source>
        <dbReference type="ARBA" id="ARBA00011245"/>
    </source>
</evidence>
<dbReference type="FunFam" id="3.30.200.20:FF:000042">
    <property type="entry name" value="Aurora kinase A"/>
    <property type="match status" value="1"/>
</dbReference>
<keyword evidence="5 11" id="KW-0418">Kinase</keyword>
<dbReference type="InterPro" id="IPR030616">
    <property type="entry name" value="Aur-like"/>
</dbReference>
<dbReference type="OMA" id="RVERACI"/>
<dbReference type="InterPro" id="IPR008271">
    <property type="entry name" value="Ser/Thr_kinase_AS"/>
</dbReference>
<comment type="subunit">
    <text evidence="1">Monomer.</text>
</comment>
<dbReference type="EC" id="2.7.11.1" evidence="11"/>
<proteinExistence type="inferred from homology"/>
<dbReference type="GO" id="GO:0005524">
    <property type="term" value="F:ATP binding"/>
    <property type="evidence" value="ECO:0007669"/>
    <property type="project" value="UniProtKB-UniRule"/>
</dbReference>
<evidence type="ECO:0000256" key="12">
    <source>
        <dbReference type="SAM" id="Coils"/>
    </source>
</evidence>
<dbReference type="SUPFAM" id="SSF56112">
    <property type="entry name" value="Protein kinase-like (PK-like)"/>
    <property type="match status" value="1"/>
</dbReference>
<keyword evidence="3 11" id="KW-0808">Transferase</keyword>
<evidence type="ECO:0000256" key="7">
    <source>
        <dbReference type="PIRSR" id="PIRSR630616-1"/>
    </source>
</evidence>
<dbReference type="FunFam" id="1.10.510.10:FF:000571">
    <property type="entry name" value="Maternal embryonic leucine zipper kinase"/>
    <property type="match status" value="1"/>
</dbReference>
<dbReference type="Pfam" id="PF00069">
    <property type="entry name" value="Pkinase"/>
    <property type="match status" value="1"/>
</dbReference>
<dbReference type="InterPro" id="IPR000719">
    <property type="entry name" value="Prot_kinase_dom"/>
</dbReference>
<dbReference type="Proteomes" id="UP000039865">
    <property type="component" value="Unassembled WGS sequence"/>
</dbReference>
<evidence type="ECO:0000256" key="5">
    <source>
        <dbReference type="ARBA" id="ARBA00022777"/>
    </source>
</evidence>
<feature type="coiled-coil region" evidence="12">
    <location>
        <begin position="377"/>
        <end position="404"/>
    </location>
</feature>
<dbReference type="SMART" id="SM00220">
    <property type="entry name" value="S_TKc"/>
    <property type="match status" value="1"/>
</dbReference>
<feature type="cross-link" description="Glycyl lysine isopeptide (Lys-Gly) (interchain with G-Cter in SUMO2)" evidence="9">
    <location>
        <position position="172"/>
    </location>
</feature>
<dbReference type="PROSITE" id="PS00107">
    <property type="entry name" value="PROTEIN_KINASE_ATP"/>
    <property type="match status" value="1"/>
</dbReference>
<evidence type="ECO:0000256" key="8">
    <source>
        <dbReference type="PIRSR" id="PIRSR630616-2"/>
    </source>
</evidence>
<keyword evidence="4 8" id="KW-0547">Nucleotide-binding</keyword>
<evidence type="ECO:0000256" key="10">
    <source>
        <dbReference type="PROSITE-ProRule" id="PRU10141"/>
    </source>
</evidence>
<sequence>MKTQYITVPPELKSKVNNVKNRILFLSPSITSGEERECRKDDFESLANSNIGVGGFGKVYKVRHKVSKNVFAIKVINKAKIIEHDLVEQIKLEVKIMYNLNHEHIVKLYNHYEDDDNFYLILQYCSKGQLYTMLKREGRLNERVTAQFLREVISAVQYLHSLDPPIIHRDIKPENILLDSNNSVKLADFGWSNFFNDERRRLTYCGTPEYLAPEMIKQCGHDKSLDIWNIGVLMFELLTGSPPFEGANQNELFDSILNFRIKWPKGFSGVARDLVSKLLKTNPQERINLEEVTNHPWFKANPPIKPVLTQEAPAATITQPPKKLPIDSDTIQKENYQVVSKPSIANKAETQNETRQSVLIDQKLAKVNINLNNQPEKDSKDANIEELNQKLIQTKKELNDLKMNYTMKCKEIEQCQKDNTELKETLNQKNAYSSKDNTEVKKLLEENQKLRSLNKHRDEILNQMESQNKSLRDTETQLKLTQNDYELLQNQNKSLEMKNKELQEKIEQLDNKLAQFKDKAYQAEKEKEQVTIEYQNKIEFLQYKLLNKVENDTSSGDDSKNGSGQFKELLGLCKSDLDEILNRLKSQFQNEGIEDQLRKELLEQSKKTNELKSQQERQIYELTNENFQKIDKLQQKYDAEKKAAIQKLKEEIALKNERIKELEKNEKRFLSEKEKSESFQRQLREIQEKLKSLQTDRDILEQDKKYLEDTVKKYDEKIMDLEYQVKRK</sequence>
<dbReference type="PROSITE" id="PS50011">
    <property type="entry name" value="PROTEIN_KINASE_DOM"/>
    <property type="match status" value="1"/>
</dbReference>
<feature type="active site" description="Proton acceptor" evidence="7">
    <location>
        <position position="170"/>
    </location>
</feature>
<dbReference type="InterPro" id="IPR011009">
    <property type="entry name" value="Kinase-like_dom_sf"/>
</dbReference>
<feature type="coiled-coil region" evidence="12">
    <location>
        <begin position="594"/>
        <end position="717"/>
    </location>
</feature>
<evidence type="ECO:0000256" key="2">
    <source>
        <dbReference type="ARBA" id="ARBA00022527"/>
    </source>
</evidence>
<evidence type="ECO:0000256" key="11">
    <source>
        <dbReference type="RuleBase" id="RU367134"/>
    </source>
</evidence>
<evidence type="ECO:0000256" key="4">
    <source>
        <dbReference type="ARBA" id="ARBA00022741"/>
    </source>
</evidence>
<reference evidence="14 15" key="1">
    <citation type="submission" date="2014-06" db="EMBL/GenBank/DDBJ databases">
        <authorList>
            <person name="Swart Estienne"/>
        </authorList>
    </citation>
    <scope>NUCLEOTIDE SEQUENCE [LARGE SCALE GENOMIC DNA]</scope>
    <source>
        <strain evidence="14 15">130c</strain>
    </source>
</reference>
<feature type="binding site" evidence="8 10">
    <location>
        <position position="74"/>
    </location>
    <ligand>
        <name>ATP</name>
        <dbReference type="ChEBI" id="CHEBI:30616"/>
    </ligand>
</feature>
<dbReference type="Gene3D" id="1.10.510.10">
    <property type="entry name" value="Transferase(Phosphotransferase) domain 1"/>
    <property type="match status" value="1"/>
</dbReference>
<feature type="binding site" evidence="8">
    <location>
        <begin position="174"/>
        <end position="175"/>
    </location>
    <ligand>
        <name>ATP</name>
        <dbReference type="ChEBI" id="CHEBI:30616"/>
    </ligand>
</feature>
<dbReference type="PROSITE" id="PS00108">
    <property type="entry name" value="PROTEIN_KINASE_ST"/>
    <property type="match status" value="1"/>
</dbReference>
<dbReference type="InParanoid" id="A0A077ZNS8"/>
<evidence type="ECO:0000313" key="14">
    <source>
        <dbReference type="EMBL" id="CDW71573.1"/>
    </source>
</evidence>
<comment type="catalytic activity">
    <reaction evidence="11">
        <text>L-seryl-[protein] + ATP = O-phospho-L-seryl-[protein] + ADP + H(+)</text>
        <dbReference type="Rhea" id="RHEA:17989"/>
        <dbReference type="Rhea" id="RHEA-COMP:9863"/>
        <dbReference type="Rhea" id="RHEA-COMP:11604"/>
        <dbReference type="ChEBI" id="CHEBI:15378"/>
        <dbReference type="ChEBI" id="CHEBI:29999"/>
        <dbReference type="ChEBI" id="CHEBI:30616"/>
        <dbReference type="ChEBI" id="CHEBI:83421"/>
        <dbReference type="ChEBI" id="CHEBI:456216"/>
        <dbReference type="EC" id="2.7.11.1"/>
    </reaction>
</comment>
<organism evidence="14 15">
    <name type="scientific">Stylonychia lemnae</name>
    <name type="common">Ciliate</name>
    <dbReference type="NCBI Taxonomy" id="5949"/>
    <lineage>
        <taxon>Eukaryota</taxon>
        <taxon>Sar</taxon>
        <taxon>Alveolata</taxon>
        <taxon>Ciliophora</taxon>
        <taxon>Intramacronucleata</taxon>
        <taxon>Spirotrichea</taxon>
        <taxon>Stichotrichia</taxon>
        <taxon>Sporadotrichida</taxon>
        <taxon>Oxytrichidae</taxon>
        <taxon>Stylonychinae</taxon>
        <taxon>Stylonychia</taxon>
    </lineage>
</organism>
<evidence type="ECO:0000313" key="15">
    <source>
        <dbReference type="Proteomes" id="UP000039865"/>
    </source>
</evidence>
<dbReference type="PANTHER" id="PTHR24350">
    <property type="entry name" value="SERINE/THREONINE-PROTEIN KINASE IAL-RELATED"/>
    <property type="match status" value="1"/>
</dbReference>
<keyword evidence="15" id="KW-1185">Reference proteome</keyword>
<keyword evidence="6 8" id="KW-0067">ATP-binding</keyword>
<dbReference type="AlphaFoldDB" id="A0A077ZNS8"/>
<dbReference type="CDD" id="cd14007">
    <property type="entry name" value="STKc_Aurora"/>
    <property type="match status" value="1"/>
</dbReference>
<dbReference type="InterPro" id="IPR017441">
    <property type="entry name" value="Protein_kinase_ATP_BS"/>
</dbReference>
<feature type="binding site" evidence="8">
    <location>
        <position position="188"/>
    </location>
    <ligand>
        <name>ATP</name>
        <dbReference type="ChEBI" id="CHEBI:30616"/>
    </ligand>
</feature>
<keyword evidence="2 11" id="KW-0723">Serine/threonine-protein kinase</keyword>
<keyword evidence="12" id="KW-0175">Coiled coil</keyword>
<protein>
    <recommendedName>
        <fullName evidence="11">Aurora kinase</fullName>
        <ecNumber evidence="11">2.7.11.1</ecNumber>
    </recommendedName>
</protein>
<feature type="domain" description="Protein kinase" evidence="13">
    <location>
        <begin position="45"/>
        <end position="298"/>
    </location>
</feature>
<evidence type="ECO:0000256" key="9">
    <source>
        <dbReference type="PIRSR" id="PIRSR630616-3"/>
    </source>
</evidence>
<accession>A0A077ZNS8</accession>
<comment type="similarity">
    <text evidence="11">Belongs to the protein kinase superfamily. Ser/Thr protein kinase family. Aurora subfamily.</text>
</comment>
<feature type="coiled-coil region" evidence="12">
    <location>
        <begin position="443"/>
        <end position="533"/>
    </location>
</feature>
<dbReference type="GO" id="GO:0004674">
    <property type="term" value="F:protein serine/threonine kinase activity"/>
    <property type="evidence" value="ECO:0007669"/>
    <property type="project" value="UniProtKB-KW"/>
</dbReference>
<comment type="catalytic activity">
    <reaction evidence="11">
        <text>L-threonyl-[protein] + ATP = O-phospho-L-threonyl-[protein] + ADP + H(+)</text>
        <dbReference type="Rhea" id="RHEA:46608"/>
        <dbReference type="Rhea" id="RHEA-COMP:11060"/>
        <dbReference type="Rhea" id="RHEA-COMP:11605"/>
        <dbReference type="ChEBI" id="CHEBI:15378"/>
        <dbReference type="ChEBI" id="CHEBI:30013"/>
        <dbReference type="ChEBI" id="CHEBI:30616"/>
        <dbReference type="ChEBI" id="CHEBI:61977"/>
        <dbReference type="ChEBI" id="CHEBI:456216"/>
        <dbReference type="EC" id="2.7.11.1"/>
    </reaction>
</comment>
<gene>
    <name evidence="14" type="primary">Contig13744.g14664</name>
    <name evidence="14" type="ORF">STYLEM_520</name>
</gene>
<name>A0A077ZNS8_STYLE</name>